<comment type="caution">
    <text evidence="1">The sequence shown here is derived from an EMBL/GenBank/DDBJ whole genome shotgun (WGS) entry which is preliminary data.</text>
</comment>
<proteinExistence type="predicted"/>
<dbReference type="STRING" id="861450.HMPREF0080_01355"/>
<dbReference type="OrthoDB" id="9815616at2"/>
<dbReference type="RefSeq" id="WP_006790330.1">
    <property type="nucleotide sequence ID" value="NZ_JH417599.1"/>
</dbReference>
<dbReference type="Pfam" id="PF09611">
    <property type="entry name" value="Cas_Csy1"/>
    <property type="match status" value="1"/>
</dbReference>
<dbReference type="eggNOG" id="ENOG502Z8VU">
    <property type="taxonomic scope" value="Bacteria"/>
</dbReference>
<dbReference type="EMBL" id="AGCJ01000057">
    <property type="protein sequence ID" value="EHM40141.1"/>
    <property type="molecule type" value="Genomic_DNA"/>
</dbReference>
<dbReference type="InterPro" id="IPR013397">
    <property type="entry name" value="CRISPR-assoc_prot_Csy1"/>
</dbReference>
<evidence type="ECO:0000313" key="1">
    <source>
        <dbReference type="EMBL" id="EHM40141.1"/>
    </source>
</evidence>
<organism evidence="1 2">
    <name type="scientific">Anaeroglobus geminatus F0357</name>
    <dbReference type="NCBI Taxonomy" id="861450"/>
    <lineage>
        <taxon>Bacteria</taxon>
        <taxon>Bacillati</taxon>
        <taxon>Bacillota</taxon>
        <taxon>Negativicutes</taxon>
        <taxon>Veillonellales</taxon>
        <taxon>Veillonellaceae</taxon>
        <taxon>Anaeroglobus</taxon>
    </lineage>
</organism>
<keyword evidence="2" id="KW-1185">Reference proteome</keyword>
<accession>G9YI70</accession>
<sequence>MNTLEEYIMKESEAWSKKNKPITWMDNIIENIGKCRVATHVGKFTHSKSKVSIRIFNGFNTNIKYVITESVKCKEDIVYESAAYMAAAKFLDLMLEDGNRVIDHIVNNDMEVQTLVEQYGGNYNILLEKLKMATNLIENSSTESILKQVYFPINERQYHLLTILPNSSVMCELSRRIREMISIRNDARDTKKESDIGQYKEILNRTIIGFGGAQPQNVSVLNSMNVGKYTLLESLPPMIEKRNLRYPKKDFWNETMRYYYVSGIMKELHLNLCNDRNNLTIRNRIKENIHSLIDRVLQMKYKLWSEYPCWIKHDIYGQLPKEQIVWLDLENDMDLNSEMIDTLSKAFSRWLIHTYGRVLKKDSLSLGSEEFRYFAHCMEDVLKKEVMR</sequence>
<dbReference type="AlphaFoldDB" id="G9YI70"/>
<gene>
    <name evidence="1" type="ORF">HMPREF0080_01355</name>
</gene>
<reference evidence="1 2" key="1">
    <citation type="submission" date="2011-08" db="EMBL/GenBank/DDBJ databases">
        <authorList>
            <person name="Weinstock G."/>
            <person name="Sodergren E."/>
            <person name="Clifton S."/>
            <person name="Fulton L."/>
            <person name="Fulton B."/>
            <person name="Courtney L."/>
            <person name="Fronick C."/>
            <person name="Harrison M."/>
            <person name="Strong C."/>
            <person name="Farmer C."/>
            <person name="Delahaunty K."/>
            <person name="Markovic C."/>
            <person name="Hall O."/>
            <person name="Minx P."/>
            <person name="Tomlinson C."/>
            <person name="Mitreva M."/>
            <person name="Hou S."/>
            <person name="Chen J."/>
            <person name="Wollam A."/>
            <person name="Pepin K.H."/>
            <person name="Johnson M."/>
            <person name="Bhonagiri V."/>
            <person name="Zhang X."/>
            <person name="Suruliraj S."/>
            <person name="Warren W."/>
            <person name="Chinwalla A."/>
            <person name="Mardis E.R."/>
            <person name="Wilson R.K."/>
        </authorList>
    </citation>
    <scope>NUCLEOTIDE SEQUENCE [LARGE SCALE GENOMIC DNA]</scope>
    <source>
        <strain evidence="1 2">F0357</strain>
    </source>
</reference>
<dbReference type="Proteomes" id="UP000005481">
    <property type="component" value="Unassembled WGS sequence"/>
</dbReference>
<protein>
    <submittedName>
        <fullName evidence="1">CRISPR-associated protein, Csy1 family</fullName>
    </submittedName>
</protein>
<name>G9YI70_9FIRM</name>
<evidence type="ECO:0000313" key="2">
    <source>
        <dbReference type="Proteomes" id="UP000005481"/>
    </source>
</evidence>
<dbReference type="HOGENOM" id="CLU_038921_0_0_9"/>